<keyword evidence="4" id="KW-0862">Zinc</keyword>
<feature type="region of interest" description="Disordered" evidence="6">
    <location>
        <begin position="297"/>
        <end position="318"/>
    </location>
</feature>
<dbReference type="PROSITE" id="PS00028">
    <property type="entry name" value="ZINC_FINGER_C2H2_1"/>
    <property type="match status" value="2"/>
</dbReference>
<keyword evidence="3 5" id="KW-0863">Zinc-finger</keyword>
<evidence type="ECO:0000256" key="3">
    <source>
        <dbReference type="ARBA" id="ARBA00022771"/>
    </source>
</evidence>
<comment type="caution">
    <text evidence="8">The sequence shown here is derived from an EMBL/GenBank/DDBJ whole genome shotgun (WGS) entry which is preliminary data.</text>
</comment>
<evidence type="ECO:0000256" key="4">
    <source>
        <dbReference type="ARBA" id="ARBA00022833"/>
    </source>
</evidence>
<sequence length="471" mass="52073">MAPKRCLDDQELSCAEPKRSKLTEDFTTSHDPPSSSPPESVDVNNPSENRSESLDGDTITTTLSTSGGEINHEFLDWLNGPESQAMIDNFMIQEGLSATPFQLPDFEPTDVNAPLEHSTEEHAVHVHDSFTPTSGTIDQDSSEETNNADHEAFLRVLQSVESPHVDFTLIEADMFKYVTEGGDFNNSLTAAGELMEAVAPIADTSPLPINDIDTEVASGFTFNSEPVEEQGPSIDDVMGIIVQSMEPLRYVEPSTVAEARNFSMAPQSPQGLFEPDYEAMAAFEADMQLGDEQTQPADGLDVLLDGQHDGPPQPLQTSALQNYDSRDMAPPIRKWRTQTPATIEKRTDSLYMPEHEDADEAPKKVVVVEEDEKPFRCETCNKRFKLKRSLQRHDRVEHTDRTLECPHCDKTFKRNDARIAHARKLHGVELPHHPIHRGGKNAQMSGSTTPPGMPDEHNGGDHGQQGGEAQK</sequence>
<protein>
    <recommendedName>
        <fullName evidence="7">C2H2-type domain-containing protein</fullName>
    </recommendedName>
</protein>
<dbReference type="InterPro" id="IPR013087">
    <property type="entry name" value="Znf_C2H2_type"/>
</dbReference>
<feature type="compositionally biased region" description="Basic and acidic residues" evidence="6">
    <location>
        <begin position="17"/>
        <end position="28"/>
    </location>
</feature>
<feature type="domain" description="C2H2-type" evidence="7">
    <location>
        <begin position="375"/>
        <end position="403"/>
    </location>
</feature>
<evidence type="ECO:0000256" key="2">
    <source>
        <dbReference type="ARBA" id="ARBA00022737"/>
    </source>
</evidence>
<reference evidence="8 9" key="1">
    <citation type="submission" date="2024-04" db="EMBL/GenBank/DDBJ databases">
        <title>Phyllosticta paracitricarpa is synonymous to the EU quarantine fungus P. citricarpa based on phylogenomic analyses.</title>
        <authorList>
            <consortium name="Lawrence Berkeley National Laboratory"/>
            <person name="Van ingen-buijs V.A."/>
            <person name="Van westerhoven A.C."/>
            <person name="Haridas S."/>
            <person name="Skiadas P."/>
            <person name="Martin F."/>
            <person name="Groenewald J.Z."/>
            <person name="Crous P.W."/>
            <person name="Seidl M.F."/>
        </authorList>
    </citation>
    <scope>NUCLEOTIDE SEQUENCE [LARGE SCALE GENOMIC DNA]</scope>
    <source>
        <strain evidence="8 9">CPC 17464</strain>
    </source>
</reference>
<dbReference type="PANTHER" id="PTHR24408:SF58">
    <property type="entry name" value="TRANSCRIPTION FACTOR (TFIIIA), PUTATIVE (AFU_ORTHOLOGUE AFUA_1G05150)-RELATED"/>
    <property type="match status" value="1"/>
</dbReference>
<evidence type="ECO:0000256" key="5">
    <source>
        <dbReference type="PROSITE-ProRule" id="PRU00042"/>
    </source>
</evidence>
<evidence type="ECO:0000256" key="6">
    <source>
        <dbReference type="SAM" id="MobiDB-lite"/>
    </source>
</evidence>
<feature type="compositionally biased region" description="Gly residues" evidence="6">
    <location>
        <begin position="461"/>
        <end position="471"/>
    </location>
</feature>
<keyword evidence="1" id="KW-0479">Metal-binding</keyword>
<dbReference type="Proteomes" id="UP001360953">
    <property type="component" value="Unassembled WGS sequence"/>
</dbReference>
<gene>
    <name evidence="8" type="ORF">J3D65DRAFT_695236</name>
</gene>
<feature type="region of interest" description="Disordered" evidence="6">
    <location>
        <begin position="17"/>
        <end position="66"/>
    </location>
</feature>
<evidence type="ECO:0000313" key="8">
    <source>
        <dbReference type="EMBL" id="KAK7538689.1"/>
    </source>
</evidence>
<feature type="region of interest" description="Disordered" evidence="6">
    <location>
        <begin position="427"/>
        <end position="471"/>
    </location>
</feature>
<dbReference type="SUPFAM" id="SSF57667">
    <property type="entry name" value="beta-beta-alpha zinc fingers"/>
    <property type="match status" value="1"/>
</dbReference>
<keyword evidence="9" id="KW-1185">Reference proteome</keyword>
<feature type="domain" description="C2H2-type" evidence="7">
    <location>
        <begin position="403"/>
        <end position="431"/>
    </location>
</feature>
<dbReference type="EMBL" id="JBBPEH010000005">
    <property type="protein sequence ID" value="KAK7538689.1"/>
    <property type="molecule type" value="Genomic_DNA"/>
</dbReference>
<dbReference type="RefSeq" id="XP_066656376.1">
    <property type="nucleotide sequence ID" value="XM_066803994.1"/>
</dbReference>
<dbReference type="Gene3D" id="3.30.160.60">
    <property type="entry name" value="Classic Zinc Finger"/>
    <property type="match status" value="1"/>
</dbReference>
<evidence type="ECO:0000256" key="1">
    <source>
        <dbReference type="ARBA" id="ARBA00022723"/>
    </source>
</evidence>
<dbReference type="Pfam" id="PF00096">
    <property type="entry name" value="zf-C2H2"/>
    <property type="match status" value="2"/>
</dbReference>
<accession>A0ABR1LU32</accession>
<name>A0ABR1LU32_9PEZI</name>
<feature type="compositionally biased region" description="Low complexity" evidence="6">
    <location>
        <begin position="31"/>
        <end position="47"/>
    </location>
</feature>
<keyword evidence="2" id="KW-0677">Repeat</keyword>
<evidence type="ECO:0000259" key="7">
    <source>
        <dbReference type="PROSITE" id="PS50157"/>
    </source>
</evidence>
<evidence type="ECO:0000313" key="9">
    <source>
        <dbReference type="Proteomes" id="UP001360953"/>
    </source>
</evidence>
<dbReference type="PANTHER" id="PTHR24408">
    <property type="entry name" value="ZINC FINGER PROTEIN"/>
    <property type="match status" value="1"/>
</dbReference>
<organism evidence="8 9">
    <name type="scientific">Phyllosticta citribraziliensis</name>
    <dbReference type="NCBI Taxonomy" id="989973"/>
    <lineage>
        <taxon>Eukaryota</taxon>
        <taxon>Fungi</taxon>
        <taxon>Dikarya</taxon>
        <taxon>Ascomycota</taxon>
        <taxon>Pezizomycotina</taxon>
        <taxon>Dothideomycetes</taxon>
        <taxon>Dothideomycetes incertae sedis</taxon>
        <taxon>Botryosphaeriales</taxon>
        <taxon>Phyllostictaceae</taxon>
        <taxon>Phyllosticta</taxon>
    </lineage>
</organism>
<dbReference type="SMART" id="SM00355">
    <property type="entry name" value="ZnF_C2H2"/>
    <property type="match status" value="2"/>
</dbReference>
<dbReference type="PROSITE" id="PS50157">
    <property type="entry name" value="ZINC_FINGER_C2H2_2"/>
    <property type="match status" value="2"/>
</dbReference>
<dbReference type="GeneID" id="92036900"/>
<proteinExistence type="predicted"/>
<dbReference type="InterPro" id="IPR036236">
    <property type="entry name" value="Znf_C2H2_sf"/>
</dbReference>